<accession>A0A4U6QBK6</accession>
<evidence type="ECO:0008006" key="3">
    <source>
        <dbReference type="Google" id="ProtNLM"/>
    </source>
</evidence>
<protein>
    <recommendedName>
        <fullName evidence="3">DUF3562 domain-containing protein</fullName>
    </recommendedName>
</protein>
<dbReference type="EMBL" id="SZZH01000005">
    <property type="protein sequence ID" value="TKV57434.1"/>
    <property type="molecule type" value="Genomic_DNA"/>
</dbReference>
<dbReference type="NCBIfam" id="NF046112">
    <property type="entry name" value="MSMEG_6209_Nter"/>
    <property type="match status" value="1"/>
</dbReference>
<name>A0A4U6QBK6_9ACTN</name>
<sequence>MQPKTDPAAHEQRDIAEVARRLATRFPDAPPDTVQAAVEQAHRRFDGAPIRDFVPVFVERSARDALARP</sequence>
<evidence type="ECO:0000313" key="2">
    <source>
        <dbReference type="Proteomes" id="UP000306985"/>
    </source>
</evidence>
<dbReference type="Proteomes" id="UP000306985">
    <property type="component" value="Unassembled WGS sequence"/>
</dbReference>
<evidence type="ECO:0000313" key="1">
    <source>
        <dbReference type="EMBL" id="TKV57434.1"/>
    </source>
</evidence>
<proteinExistence type="predicted"/>
<gene>
    <name evidence="1" type="ORF">FDO65_17605</name>
</gene>
<comment type="caution">
    <text evidence="1">The sequence shown here is derived from an EMBL/GenBank/DDBJ whole genome shotgun (WGS) entry which is preliminary data.</text>
</comment>
<keyword evidence="2" id="KW-1185">Reference proteome</keyword>
<organism evidence="1 2">
    <name type="scientific">Nakamurella flava</name>
    <dbReference type="NCBI Taxonomy" id="2576308"/>
    <lineage>
        <taxon>Bacteria</taxon>
        <taxon>Bacillati</taxon>
        <taxon>Actinomycetota</taxon>
        <taxon>Actinomycetes</taxon>
        <taxon>Nakamurellales</taxon>
        <taxon>Nakamurellaceae</taxon>
        <taxon>Nakamurella</taxon>
    </lineage>
</organism>
<dbReference type="Gene3D" id="1.10.8.1060">
    <property type="entry name" value="Corynebacterium glutamicum thioredoxin-dependent arsenate reductase, N-terminal domain"/>
    <property type="match status" value="1"/>
</dbReference>
<dbReference type="OrthoDB" id="4277148at2"/>
<reference evidence="1 2" key="1">
    <citation type="submission" date="2019-05" db="EMBL/GenBank/DDBJ databases">
        <title>Nakamurella sp. N5BH11, whole genome shotgun sequence.</title>
        <authorList>
            <person name="Tuo L."/>
        </authorList>
    </citation>
    <scope>NUCLEOTIDE SEQUENCE [LARGE SCALE GENOMIC DNA]</scope>
    <source>
        <strain evidence="1 2">N5BH11</strain>
    </source>
</reference>
<dbReference type="AlphaFoldDB" id="A0A4U6QBK6"/>